<comment type="caution">
    <text evidence="1">The sequence shown here is derived from an EMBL/GenBank/DDBJ whole genome shotgun (WGS) entry which is preliminary data.</text>
</comment>
<organism evidence="1">
    <name type="scientific">marine sediment metagenome</name>
    <dbReference type="NCBI Taxonomy" id="412755"/>
    <lineage>
        <taxon>unclassified sequences</taxon>
        <taxon>metagenomes</taxon>
        <taxon>ecological metagenomes</taxon>
    </lineage>
</organism>
<dbReference type="Pfam" id="PF02645">
    <property type="entry name" value="DegV"/>
    <property type="match status" value="1"/>
</dbReference>
<dbReference type="InterPro" id="IPR043168">
    <property type="entry name" value="DegV_C"/>
</dbReference>
<sequence length="61" mass="6644">SFQRIEELAVEHTTLPDEADRLADRLRTAFPDVNIHRSIVSPVLGVHGGPNAIAVTVLEAK</sequence>
<dbReference type="Gene3D" id="3.30.1180.10">
    <property type="match status" value="1"/>
</dbReference>
<dbReference type="AlphaFoldDB" id="X0VD77"/>
<accession>X0VD77</accession>
<dbReference type="PROSITE" id="PS51482">
    <property type="entry name" value="DEGV"/>
    <property type="match status" value="1"/>
</dbReference>
<protein>
    <recommendedName>
        <fullName evidence="2">DegV family protein</fullName>
    </recommendedName>
</protein>
<proteinExistence type="predicted"/>
<evidence type="ECO:0000313" key="1">
    <source>
        <dbReference type="EMBL" id="GAF98485.1"/>
    </source>
</evidence>
<gene>
    <name evidence="1" type="ORF">S01H1_20059</name>
</gene>
<reference evidence="1" key="1">
    <citation type="journal article" date="2014" name="Front. Microbiol.">
        <title>High frequency of phylogenetically diverse reductive dehalogenase-homologous genes in deep subseafloor sedimentary metagenomes.</title>
        <authorList>
            <person name="Kawai M."/>
            <person name="Futagami T."/>
            <person name="Toyoda A."/>
            <person name="Takaki Y."/>
            <person name="Nishi S."/>
            <person name="Hori S."/>
            <person name="Arai W."/>
            <person name="Tsubouchi T."/>
            <person name="Morono Y."/>
            <person name="Uchiyama I."/>
            <person name="Ito T."/>
            <person name="Fujiyama A."/>
            <person name="Inagaki F."/>
            <person name="Takami H."/>
        </authorList>
    </citation>
    <scope>NUCLEOTIDE SEQUENCE</scope>
    <source>
        <strain evidence="1">Expedition CK06-06</strain>
    </source>
</reference>
<feature type="non-terminal residue" evidence="1">
    <location>
        <position position="1"/>
    </location>
</feature>
<evidence type="ECO:0008006" key="2">
    <source>
        <dbReference type="Google" id="ProtNLM"/>
    </source>
</evidence>
<dbReference type="EMBL" id="BARS01010917">
    <property type="protein sequence ID" value="GAF98485.1"/>
    <property type="molecule type" value="Genomic_DNA"/>
</dbReference>
<dbReference type="SUPFAM" id="SSF82549">
    <property type="entry name" value="DAK1/DegV-like"/>
    <property type="match status" value="1"/>
</dbReference>
<dbReference type="InterPro" id="IPR003797">
    <property type="entry name" value="DegV"/>
</dbReference>
<name>X0VD77_9ZZZZ</name>